<comment type="caution">
    <text evidence="1">The sequence shown here is derived from an EMBL/GenBank/DDBJ whole genome shotgun (WGS) entry which is preliminary data.</text>
</comment>
<evidence type="ECO:0000313" key="1">
    <source>
        <dbReference type="EMBL" id="KAL3501755.1"/>
    </source>
</evidence>
<proteinExistence type="predicted"/>
<accession>A0ABD2Y4I9</accession>
<keyword evidence="2" id="KW-1185">Reference proteome</keyword>
<dbReference type="AlphaFoldDB" id="A0ABD2Y4I9"/>
<dbReference type="EMBL" id="JBJUIK010000015">
    <property type="protein sequence ID" value="KAL3501755.1"/>
    <property type="molecule type" value="Genomic_DNA"/>
</dbReference>
<gene>
    <name evidence="1" type="ORF">ACH5RR_036204</name>
</gene>
<protein>
    <submittedName>
        <fullName evidence="1">Uncharacterized protein</fullName>
    </submittedName>
</protein>
<organism evidence="1 2">
    <name type="scientific">Cinchona calisaya</name>
    <dbReference type="NCBI Taxonomy" id="153742"/>
    <lineage>
        <taxon>Eukaryota</taxon>
        <taxon>Viridiplantae</taxon>
        <taxon>Streptophyta</taxon>
        <taxon>Embryophyta</taxon>
        <taxon>Tracheophyta</taxon>
        <taxon>Spermatophyta</taxon>
        <taxon>Magnoliopsida</taxon>
        <taxon>eudicotyledons</taxon>
        <taxon>Gunneridae</taxon>
        <taxon>Pentapetalae</taxon>
        <taxon>asterids</taxon>
        <taxon>lamiids</taxon>
        <taxon>Gentianales</taxon>
        <taxon>Rubiaceae</taxon>
        <taxon>Cinchonoideae</taxon>
        <taxon>Cinchoneae</taxon>
        <taxon>Cinchona</taxon>
    </lineage>
</organism>
<reference evidence="1 2" key="1">
    <citation type="submission" date="2024-11" db="EMBL/GenBank/DDBJ databases">
        <title>A near-complete genome assembly of Cinchona calisaya.</title>
        <authorList>
            <person name="Lian D.C."/>
            <person name="Zhao X.W."/>
            <person name="Wei L."/>
        </authorList>
    </citation>
    <scope>NUCLEOTIDE SEQUENCE [LARGE SCALE GENOMIC DNA]</scope>
    <source>
        <tissue evidence="1">Nenye</tissue>
    </source>
</reference>
<sequence length="256" mass="28793">MEPIMFQINSDKAKRSLTFQQFIKSELAQAIDMEDRLIGRTGAQEKELSKVCEQRKLVMMSALHLLEIFEKAASFDFVTNTTVYGVYIQMQNEQVLRDVAKLLAGAGFKLKPEDIKISESAFQSSKVVTPEQLDDEIQVLKNKSDTSTKDGSLRQSLTRLSYVLPCGFVEAQGRYIWEAGSYEEVPFHTIPEGVLFFEEIFYPAISCNLVESQLLKYTKTSGGSAPRHWEAGEQASVKISSQQAIGHCCINSQDRN</sequence>
<evidence type="ECO:0000313" key="2">
    <source>
        <dbReference type="Proteomes" id="UP001630127"/>
    </source>
</evidence>
<dbReference type="Proteomes" id="UP001630127">
    <property type="component" value="Unassembled WGS sequence"/>
</dbReference>
<name>A0ABD2Y4I9_9GENT</name>